<dbReference type="Proteomes" id="UP000774935">
    <property type="component" value="Unassembled WGS sequence"/>
</dbReference>
<dbReference type="Pfam" id="PF00657">
    <property type="entry name" value="Lipase_GDSL"/>
    <property type="match status" value="1"/>
</dbReference>
<proteinExistence type="predicted"/>
<dbReference type="Gene3D" id="3.40.50.1110">
    <property type="entry name" value="SGNH hydrolase"/>
    <property type="match status" value="2"/>
</dbReference>
<dbReference type="RefSeq" id="WP_199109070.1">
    <property type="nucleotide sequence ID" value="NZ_JAHWXQ010000001.1"/>
</dbReference>
<evidence type="ECO:0008006" key="3">
    <source>
        <dbReference type="Google" id="ProtNLM"/>
    </source>
</evidence>
<dbReference type="InterPro" id="IPR001087">
    <property type="entry name" value="GDSL"/>
</dbReference>
<accession>A0ABS6X9K1</accession>
<dbReference type="SUPFAM" id="SSF52266">
    <property type="entry name" value="SGNH hydrolase"/>
    <property type="match status" value="1"/>
</dbReference>
<dbReference type="EMBL" id="JAHWXQ010000001">
    <property type="protein sequence ID" value="MBW3364592.1"/>
    <property type="molecule type" value="Genomic_DNA"/>
</dbReference>
<protein>
    <recommendedName>
        <fullName evidence="3">G-D-S-L family lipolytic protein</fullName>
    </recommendedName>
</protein>
<sequence length="463" mass="47738">MKNFIYKSGMLALFAGTLLTSCDPEIDAPNPTAGEANFSKYVALGNSLTAGFADGALYLEGQQSSYPSILAQQFAEVGGGTDFRQPLMPAGVSLGSPVIAATGAEVPQKRILKVQADCAGVVGLAPVEAGARAAYPAAFIGAAPTQQGPYNNMGVPGAKSFHLLAPGYGSPAGLANGTANPFFVRFATSPATSVIADAVAQNPTFFTLWIGNNDVLGYALAGGNADAPTAEKPSPNYPTAPAAFGQYIGALVQQLTAKGAKGALGNIPDVAKIPYFTTIPYNALVLTAEQATQLTAGYKAQGLGHITFTAGANAFVVLEDGMPRKMVAGELVLLPASDLVKCQGKGSMSPLGDEYVLSAAELAIIKQHTDAYNAAIKKIADDNGLAHADFNAYLNKVSGGFTLNGVTYSSTFVSGNVFSLDGIHFTQRGAALAANEFIGAINAKYNARVPKVDETQYSTVVFP</sequence>
<evidence type="ECO:0000313" key="1">
    <source>
        <dbReference type="EMBL" id="MBW3364592.1"/>
    </source>
</evidence>
<dbReference type="InterPro" id="IPR036514">
    <property type="entry name" value="SGNH_hydro_sf"/>
</dbReference>
<name>A0ABS6X9K1_9BACT</name>
<gene>
    <name evidence="1" type="ORF">KYK27_06035</name>
</gene>
<organism evidence="1 2">
    <name type="scientific">Pontibacter populi</name>
    <dbReference type="NCBI Taxonomy" id="890055"/>
    <lineage>
        <taxon>Bacteria</taxon>
        <taxon>Pseudomonadati</taxon>
        <taxon>Bacteroidota</taxon>
        <taxon>Cytophagia</taxon>
        <taxon>Cytophagales</taxon>
        <taxon>Hymenobacteraceae</taxon>
        <taxon>Pontibacter</taxon>
    </lineage>
</organism>
<keyword evidence="2" id="KW-1185">Reference proteome</keyword>
<evidence type="ECO:0000313" key="2">
    <source>
        <dbReference type="Proteomes" id="UP000774935"/>
    </source>
</evidence>
<reference evidence="1 2" key="1">
    <citation type="submission" date="2021-07" db="EMBL/GenBank/DDBJ databases">
        <authorList>
            <person name="Kim M.K."/>
        </authorList>
    </citation>
    <scope>NUCLEOTIDE SEQUENCE [LARGE SCALE GENOMIC DNA]</scope>
    <source>
        <strain evidence="1 2">HLY7-15</strain>
    </source>
</reference>
<dbReference type="PROSITE" id="PS51257">
    <property type="entry name" value="PROKAR_LIPOPROTEIN"/>
    <property type="match status" value="1"/>
</dbReference>
<comment type="caution">
    <text evidence="1">The sequence shown here is derived from an EMBL/GenBank/DDBJ whole genome shotgun (WGS) entry which is preliminary data.</text>
</comment>